<evidence type="ECO:0000256" key="2">
    <source>
        <dbReference type="ARBA" id="ARBA00022525"/>
    </source>
</evidence>
<name>A0A1S3HRD4_LINAN</name>
<keyword evidence="5" id="KW-1185">Reference proteome</keyword>
<dbReference type="GeneID" id="106157478"/>
<evidence type="ECO:0000256" key="4">
    <source>
        <dbReference type="ARBA" id="ARBA00023320"/>
    </source>
</evidence>
<dbReference type="Proteomes" id="UP000085678">
    <property type="component" value="Unplaced"/>
</dbReference>
<sequence length="472" mass="55733">MRVSDHELEIERGRYTHPKTKIEDRKCPHCNAVEDEAHFFLECTTYNLDRETLFAALPEIEQRKNRGELKATRHHRLQCRYDSPRHHLSSENLLSATKISTSAKRWNTRAKLNMPAQREVLFSIIFFVLLFAQQLTLAADTDTNEECSKKCSDDFDRIECLKICVSNSNSTENDDDDEKRSAFWRIGRGDDKKSAFWRIGRSGEDMTDSDNERKKAFWRIGRDPNKKSAFWRIGRSDNDNDESKKSAFWRIGRADQEFAPQKKSAFWRIGRSDPFDKRGAFWRIGKKSAFWRIGKKEDYGSEHDDDDKRSAFWRIGKRNDDKDMKKSAFWRIGRSEANSHTDDEDKKSAFWRIGKKNGHHIQKRDTPFWRIGRSVSPISPGFFDDSDDWRDGLVVGDDDDKRSTFWRIGKRPNTFWRVGRSNDKRTFWRIGKRDPYGDEDPTKRLNTFWRVGRSFPADTDHDLQIRSFWRIG</sequence>
<dbReference type="PANTHER" id="PTHR20986:SF24">
    <property type="entry name" value="FMRFAMIDE-LIKE NEUROPEPTIDES 1"/>
    <property type="match status" value="1"/>
</dbReference>
<comment type="subcellular location">
    <subcellularLocation>
        <location evidence="1">Secreted</location>
    </subcellularLocation>
</comment>
<proteinExistence type="predicted"/>
<dbReference type="GO" id="GO:0007218">
    <property type="term" value="P:neuropeptide signaling pathway"/>
    <property type="evidence" value="ECO:0007669"/>
    <property type="project" value="UniProtKB-KW"/>
</dbReference>
<dbReference type="OrthoDB" id="6161368at2759"/>
<accession>A0A1S3HRD4</accession>
<dbReference type="PANTHER" id="PTHR20986">
    <property type="entry name" value="FMRFAMIDE-RELATED PEPTIDES"/>
    <property type="match status" value="1"/>
</dbReference>
<keyword evidence="3" id="KW-0027">Amidation</keyword>
<keyword evidence="4 6" id="KW-0527">Neuropeptide</keyword>
<gene>
    <name evidence="6" type="primary">LOC106157478</name>
</gene>
<organism evidence="5 6">
    <name type="scientific">Lingula anatina</name>
    <name type="common">Brachiopod</name>
    <name type="synonym">Lingula unguis</name>
    <dbReference type="NCBI Taxonomy" id="7574"/>
    <lineage>
        <taxon>Eukaryota</taxon>
        <taxon>Metazoa</taxon>
        <taxon>Spiralia</taxon>
        <taxon>Lophotrochozoa</taxon>
        <taxon>Brachiopoda</taxon>
        <taxon>Linguliformea</taxon>
        <taxon>Lingulata</taxon>
        <taxon>Lingulida</taxon>
        <taxon>Linguloidea</taxon>
        <taxon>Lingulidae</taxon>
        <taxon>Lingula</taxon>
    </lineage>
</organism>
<dbReference type="AlphaFoldDB" id="A0A1S3HRD4"/>
<dbReference type="RefSeq" id="XP_013388600.1">
    <property type="nucleotide sequence ID" value="XM_013533146.1"/>
</dbReference>
<evidence type="ECO:0000256" key="1">
    <source>
        <dbReference type="ARBA" id="ARBA00004613"/>
    </source>
</evidence>
<dbReference type="KEGG" id="lak:106157478"/>
<reference evidence="6" key="1">
    <citation type="submission" date="2025-08" db="UniProtKB">
        <authorList>
            <consortium name="RefSeq"/>
        </authorList>
    </citation>
    <scope>IDENTIFICATION</scope>
    <source>
        <tissue evidence="6">Gonads</tissue>
    </source>
</reference>
<dbReference type="STRING" id="7574.A0A1S3HRD4"/>
<evidence type="ECO:0000313" key="6">
    <source>
        <dbReference type="RefSeq" id="XP_013388600.1"/>
    </source>
</evidence>
<dbReference type="GO" id="GO:0005576">
    <property type="term" value="C:extracellular region"/>
    <property type="evidence" value="ECO:0007669"/>
    <property type="project" value="UniProtKB-SubCell"/>
</dbReference>
<protein>
    <submittedName>
        <fullName evidence="6">FMRFamide-related neuropeptides</fullName>
    </submittedName>
</protein>
<dbReference type="InParanoid" id="A0A1S3HRD4"/>
<dbReference type="InterPro" id="IPR051041">
    <property type="entry name" value="FMRFamide-related_np"/>
</dbReference>
<evidence type="ECO:0000256" key="3">
    <source>
        <dbReference type="ARBA" id="ARBA00022815"/>
    </source>
</evidence>
<keyword evidence="2" id="KW-0964">Secreted</keyword>
<evidence type="ECO:0000313" key="5">
    <source>
        <dbReference type="Proteomes" id="UP000085678"/>
    </source>
</evidence>